<evidence type="ECO:0000313" key="4">
    <source>
        <dbReference type="Proteomes" id="UP001324427"/>
    </source>
</evidence>
<comment type="caution">
    <text evidence="3">The sequence shown here is derived from an EMBL/GenBank/DDBJ whole genome shotgun (WGS) entry which is preliminary data.</text>
</comment>
<evidence type="ECO:0000256" key="2">
    <source>
        <dbReference type="SAM" id="Phobius"/>
    </source>
</evidence>
<feature type="compositionally biased region" description="Low complexity" evidence="1">
    <location>
        <begin position="98"/>
        <end position="120"/>
    </location>
</feature>
<accession>A0AAV9J2P1</accession>
<evidence type="ECO:0000313" key="3">
    <source>
        <dbReference type="EMBL" id="KAK4539092.1"/>
    </source>
</evidence>
<dbReference type="EMBL" id="JAVFHQ010000140">
    <property type="protein sequence ID" value="KAK4539092.1"/>
    <property type="molecule type" value="Genomic_DNA"/>
</dbReference>
<name>A0AAV9J2P1_9PEZI</name>
<dbReference type="AlphaFoldDB" id="A0AAV9J2P1"/>
<evidence type="ECO:0008006" key="5">
    <source>
        <dbReference type="Google" id="ProtNLM"/>
    </source>
</evidence>
<feature type="compositionally biased region" description="Low complexity" evidence="1">
    <location>
        <begin position="63"/>
        <end position="85"/>
    </location>
</feature>
<dbReference type="PANTHER" id="PTHR37919">
    <property type="entry name" value="PROTEIN CBG05606"/>
    <property type="match status" value="1"/>
</dbReference>
<proteinExistence type="predicted"/>
<protein>
    <recommendedName>
        <fullName evidence="5">C6 transcription factor</fullName>
    </recommendedName>
</protein>
<keyword evidence="4" id="KW-1185">Reference proteome</keyword>
<feature type="transmembrane region" description="Helical" evidence="2">
    <location>
        <begin position="291"/>
        <end position="312"/>
    </location>
</feature>
<keyword evidence="2" id="KW-0472">Membrane</keyword>
<evidence type="ECO:0000256" key="1">
    <source>
        <dbReference type="SAM" id="MobiDB-lite"/>
    </source>
</evidence>
<feature type="non-terminal residue" evidence="3">
    <location>
        <position position="328"/>
    </location>
</feature>
<feature type="transmembrane region" description="Helical" evidence="2">
    <location>
        <begin position="248"/>
        <end position="271"/>
    </location>
</feature>
<feature type="transmembrane region" description="Helical" evidence="2">
    <location>
        <begin position="132"/>
        <end position="151"/>
    </location>
</feature>
<keyword evidence="2" id="KW-0812">Transmembrane</keyword>
<reference evidence="3 4" key="1">
    <citation type="submission" date="2021-11" db="EMBL/GenBank/DDBJ databases">
        <title>Black yeast isolated from Biological Soil Crust.</title>
        <authorList>
            <person name="Kurbessoian T."/>
        </authorList>
    </citation>
    <scope>NUCLEOTIDE SEQUENCE [LARGE SCALE GENOMIC DNA]</scope>
    <source>
        <strain evidence="3 4">CCFEE 5522</strain>
    </source>
</reference>
<sequence>MVATRNHPKDFEPSPTDSPGKRSTRTSTEPSAAAATDSPSKRFTRTVTKPEAADSPAKRIARTSLSTSTTSTTTASTANRVAPTPAASPPQPPPPRPRTSASSAATTRTTAPTSMPPRRSAAWSHTPSNLTLIWLAISLPLVIWDTGYVMLRPYSMPGGFLHAPLWKPYGLYGTIDHVYGFKAYNAHNGWTLAQGSVNAVETAAYLLYLYLVYAHGEQAATQGRGAPDKAALGRLRGLGESRTVHGRVAAGAVVLAYSTAWLTFSKTVLYWLTEAFSGFDNIGHNDPLTLFFMWIIPNGAWLVFPAYMMYVFGQEILQGLELAAAGAR</sequence>
<keyword evidence="2" id="KW-1133">Transmembrane helix</keyword>
<feature type="compositionally biased region" description="Pro residues" evidence="1">
    <location>
        <begin position="86"/>
        <end position="97"/>
    </location>
</feature>
<dbReference type="Proteomes" id="UP001324427">
    <property type="component" value="Unassembled WGS sequence"/>
</dbReference>
<gene>
    <name evidence="3" type="ORF">LTR36_001930</name>
</gene>
<dbReference type="PANTHER" id="PTHR37919:SF2">
    <property type="entry name" value="EXPERA DOMAIN-CONTAINING PROTEIN"/>
    <property type="match status" value="1"/>
</dbReference>
<organism evidence="3 4">
    <name type="scientific">Oleoguttula mirabilis</name>
    <dbReference type="NCBI Taxonomy" id="1507867"/>
    <lineage>
        <taxon>Eukaryota</taxon>
        <taxon>Fungi</taxon>
        <taxon>Dikarya</taxon>
        <taxon>Ascomycota</taxon>
        <taxon>Pezizomycotina</taxon>
        <taxon>Dothideomycetes</taxon>
        <taxon>Dothideomycetidae</taxon>
        <taxon>Mycosphaerellales</taxon>
        <taxon>Teratosphaeriaceae</taxon>
        <taxon>Oleoguttula</taxon>
    </lineage>
</organism>
<feature type="region of interest" description="Disordered" evidence="1">
    <location>
        <begin position="1"/>
        <end position="123"/>
    </location>
</feature>